<proteinExistence type="predicted"/>
<feature type="transmembrane region" description="Helical" evidence="1">
    <location>
        <begin position="12"/>
        <end position="31"/>
    </location>
</feature>
<dbReference type="EMBL" id="FMJB01000046">
    <property type="protein sequence ID" value="SCM67296.1"/>
    <property type="molecule type" value="Genomic_DNA"/>
</dbReference>
<feature type="transmembrane region" description="Helical" evidence="1">
    <location>
        <begin position="95"/>
        <end position="111"/>
    </location>
</feature>
<organism evidence="2 3">
    <name type="scientific">Donghicola eburneus</name>
    <dbReference type="NCBI Taxonomy" id="393278"/>
    <lineage>
        <taxon>Bacteria</taxon>
        <taxon>Pseudomonadati</taxon>
        <taxon>Pseudomonadota</taxon>
        <taxon>Alphaproteobacteria</taxon>
        <taxon>Rhodobacterales</taxon>
        <taxon>Roseobacteraceae</taxon>
        <taxon>Donghicola</taxon>
    </lineage>
</organism>
<accession>A0A1M4N2L5</accession>
<name>A0A1M4N2L5_9RHOB</name>
<feature type="transmembrane region" description="Helical" evidence="1">
    <location>
        <begin position="43"/>
        <end position="64"/>
    </location>
</feature>
<evidence type="ECO:0000256" key="1">
    <source>
        <dbReference type="SAM" id="Phobius"/>
    </source>
</evidence>
<protein>
    <submittedName>
        <fullName evidence="2">Putative membrane protein</fullName>
    </submittedName>
</protein>
<sequence length="125" mass="12604">MSITQNSYRFGAVLTVAGGLAGAAVALYAYLTPLTGINGSAGALLVIVSSLLVAGAGLIIALIASRFGRNVLRVLTGLGILGTALAAGFLHQPMLILAMVVAAIGLILDCMRPARRASLMEGALL</sequence>
<keyword evidence="1" id="KW-1133">Transmembrane helix</keyword>
<reference evidence="3" key="1">
    <citation type="submission" date="2016-09" db="EMBL/GenBank/DDBJ databases">
        <authorList>
            <person name="Wibberg D."/>
        </authorList>
    </citation>
    <scope>NUCLEOTIDE SEQUENCE [LARGE SCALE GENOMIC DNA]</scope>
</reference>
<dbReference type="AlphaFoldDB" id="A0A1M4N2L5"/>
<keyword evidence="1" id="KW-0472">Membrane</keyword>
<evidence type="ECO:0000313" key="2">
    <source>
        <dbReference type="EMBL" id="SCM67296.1"/>
    </source>
</evidence>
<keyword evidence="3" id="KW-1185">Reference proteome</keyword>
<dbReference type="RefSeq" id="WP_072705945.1">
    <property type="nucleotide sequence ID" value="NZ_FMJB01000046.1"/>
</dbReference>
<gene>
    <name evidence="2" type="ORF">KARMA_1494</name>
</gene>
<dbReference type="Proteomes" id="UP000184085">
    <property type="component" value="Unassembled WGS sequence"/>
</dbReference>
<keyword evidence="1" id="KW-0812">Transmembrane</keyword>
<feature type="transmembrane region" description="Helical" evidence="1">
    <location>
        <begin position="71"/>
        <end position="89"/>
    </location>
</feature>
<evidence type="ECO:0000313" key="3">
    <source>
        <dbReference type="Proteomes" id="UP000184085"/>
    </source>
</evidence>